<accession>A0ABU8SLS4</accession>
<evidence type="ECO:0000313" key="2">
    <source>
        <dbReference type="Proteomes" id="UP001370590"/>
    </source>
</evidence>
<keyword evidence="2" id="KW-1185">Reference proteome</keyword>
<proteinExistence type="predicted"/>
<evidence type="ECO:0000313" key="1">
    <source>
        <dbReference type="EMBL" id="MEJ6400852.1"/>
    </source>
</evidence>
<reference evidence="1 2" key="1">
    <citation type="submission" date="2023-10" db="EMBL/GenBank/DDBJ databases">
        <title>Nicoliella lavandulae sp. nov. isolated from Lavandula angustifolia flowers.</title>
        <authorList>
            <person name="Alcantara C."/>
            <person name="Zuniga M."/>
            <person name="Landete J.M."/>
            <person name="Monedero V."/>
        </authorList>
    </citation>
    <scope>NUCLEOTIDE SEQUENCE [LARGE SCALE GENOMIC DNA]</scope>
    <source>
        <strain evidence="1 2">Es01</strain>
    </source>
</reference>
<comment type="caution">
    <text evidence="1">The sequence shown here is derived from an EMBL/GenBank/DDBJ whole genome shotgun (WGS) entry which is preliminary data.</text>
</comment>
<sequence length="170" mass="19157">MRKQRKINAERLKYIQSIQPADAVQSSYLNINEDDVNAYLGGAGEHPVNVMSVDRNHVITFPESAYPNKGYYLIDIKFTPMHRKDFQATTQNYSVQSNNNQLGVNSGPSFGTVSGQSRQVEVPTDALLTLTTKDLKDSFTIKATKERTSDVQRLQQYFLLNAIQLKQLGI</sequence>
<name>A0ABU8SLS4_9LACO</name>
<protein>
    <submittedName>
        <fullName evidence="1">Uncharacterized protein</fullName>
    </submittedName>
</protein>
<dbReference type="RefSeq" id="WP_339960706.1">
    <property type="nucleotide sequence ID" value="NZ_JAWMWH010000003.1"/>
</dbReference>
<dbReference type="EMBL" id="JAWMWH010000003">
    <property type="protein sequence ID" value="MEJ6400852.1"/>
    <property type="molecule type" value="Genomic_DNA"/>
</dbReference>
<gene>
    <name evidence="1" type="ORF">R4146_06795</name>
</gene>
<organism evidence="1 2">
    <name type="scientific">Nicoliella lavandulae</name>
    <dbReference type="NCBI Taxonomy" id="3082954"/>
    <lineage>
        <taxon>Bacteria</taxon>
        <taxon>Bacillati</taxon>
        <taxon>Bacillota</taxon>
        <taxon>Bacilli</taxon>
        <taxon>Lactobacillales</taxon>
        <taxon>Lactobacillaceae</taxon>
        <taxon>Nicoliella</taxon>
    </lineage>
</organism>
<dbReference type="Proteomes" id="UP001370590">
    <property type="component" value="Unassembled WGS sequence"/>
</dbReference>